<name>A0A917QJF4_9HYPH</name>
<proteinExistence type="predicted"/>
<dbReference type="Pfam" id="PF19728">
    <property type="entry name" value="DUF6220"/>
    <property type="match status" value="1"/>
</dbReference>
<evidence type="ECO:0000256" key="1">
    <source>
        <dbReference type="SAM" id="Phobius"/>
    </source>
</evidence>
<feature type="transmembrane region" description="Helical" evidence="1">
    <location>
        <begin position="50"/>
        <end position="71"/>
    </location>
</feature>
<accession>A0A917QJF4</accession>
<comment type="caution">
    <text evidence="2">The sequence shown here is derived from an EMBL/GenBank/DDBJ whole genome shotgun (WGS) entry which is preliminary data.</text>
</comment>
<keyword evidence="1" id="KW-1133">Transmembrane helix</keyword>
<dbReference type="RefSeq" id="WP_188915479.1">
    <property type="nucleotide sequence ID" value="NZ_BMMF01000016.1"/>
</dbReference>
<keyword evidence="1" id="KW-0812">Transmembrane</keyword>
<reference evidence="2 3" key="1">
    <citation type="journal article" date="2014" name="Int. J. Syst. Evol. Microbiol.">
        <title>Complete genome sequence of Corynebacterium casei LMG S-19264T (=DSM 44701T), isolated from a smear-ripened cheese.</title>
        <authorList>
            <consortium name="US DOE Joint Genome Institute (JGI-PGF)"/>
            <person name="Walter F."/>
            <person name="Albersmeier A."/>
            <person name="Kalinowski J."/>
            <person name="Ruckert C."/>
        </authorList>
    </citation>
    <scope>NUCLEOTIDE SEQUENCE [LARGE SCALE GENOMIC DNA]</scope>
    <source>
        <strain evidence="2 3">CGMCC 1.9161</strain>
    </source>
</reference>
<feature type="transmembrane region" description="Helical" evidence="1">
    <location>
        <begin position="104"/>
        <end position="124"/>
    </location>
</feature>
<sequence length="133" mass="14200">MTNASHDTLRDLDRGTPALVLWSARGLPVLLGAQFLLAGRALFAGTSWELHGALGGFIAVPVFLLAVSSLAVARLRGFAWWALSTAVLYLTQVTLALGGPGLLAFHPVNAALLLTSALVLAAKFERRRGFHRR</sequence>
<protein>
    <submittedName>
        <fullName evidence="2">Uncharacterized protein</fullName>
    </submittedName>
</protein>
<dbReference type="Proteomes" id="UP000600449">
    <property type="component" value="Unassembled WGS sequence"/>
</dbReference>
<keyword evidence="1" id="KW-0472">Membrane</keyword>
<evidence type="ECO:0000313" key="2">
    <source>
        <dbReference type="EMBL" id="GGK52736.1"/>
    </source>
</evidence>
<feature type="transmembrane region" description="Helical" evidence="1">
    <location>
        <begin position="19"/>
        <end position="38"/>
    </location>
</feature>
<evidence type="ECO:0000313" key="3">
    <source>
        <dbReference type="Proteomes" id="UP000600449"/>
    </source>
</evidence>
<dbReference type="AlphaFoldDB" id="A0A917QJF4"/>
<feature type="transmembrane region" description="Helical" evidence="1">
    <location>
        <begin position="78"/>
        <end position="98"/>
    </location>
</feature>
<dbReference type="InterPro" id="IPR046192">
    <property type="entry name" value="DUF6220"/>
</dbReference>
<organism evidence="2 3">
    <name type="scientific">Salinarimonas ramus</name>
    <dbReference type="NCBI Taxonomy" id="690164"/>
    <lineage>
        <taxon>Bacteria</taxon>
        <taxon>Pseudomonadati</taxon>
        <taxon>Pseudomonadota</taxon>
        <taxon>Alphaproteobacteria</taxon>
        <taxon>Hyphomicrobiales</taxon>
        <taxon>Salinarimonadaceae</taxon>
        <taxon>Salinarimonas</taxon>
    </lineage>
</organism>
<dbReference type="EMBL" id="BMMF01000016">
    <property type="protein sequence ID" value="GGK52736.1"/>
    <property type="molecule type" value="Genomic_DNA"/>
</dbReference>
<keyword evidence="3" id="KW-1185">Reference proteome</keyword>
<gene>
    <name evidence="2" type="ORF">GCM10011322_44560</name>
</gene>